<dbReference type="CDD" id="cd01184">
    <property type="entry name" value="INT_C_like_1"/>
    <property type="match status" value="1"/>
</dbReference>
<dbReference type="InterPro" id="IPR011010">
    <property type="entry name" value="DNA_brk_join_enz"/>
</dbReference>
<gene>
    <name evidence="5" type="ORF">D2V17_05830</name>
</gene>
<evidence type="ECO:0000256" key="3">
    <source>
        <dbReference type="ARBA" id="ARBA00023125"/>
    </source>
</evidence>
<protein>
    <submittedName>
        <fullName evidence="5">Site-specific integrase</fullName>
    </submittedName>
</protein>
<organism evidence="5 6">
    <name type="scientific">Aurantiacibacter xanthus</name>
    <dbReference type="NCBI Taxonomy" id="1784712"/>
    <lineage>
        <taxon>Bacteria</taxon>
        <taxon>Pseudomonadati</taxon>
        <taxon>Pseudomonadota</taxon>
        <taxon>Alphaproteobacteria</taxon>
        <taxon>Sphingomonadales</taxon>
        <taxon>Erythrobacteraceae</taxon>
        <taxon>Aurantiacibacter</taxon>
    </lineage>
</organism>
<dbReference type="PANTHER" id="PTHR30349:SF41">
    <property type="entry name" value="INTEGRASE_RECOMBINASE PROTEIN MJ0367-RELATED"/>
    <property type="match status" value="1"/>
</dbReference>
<evidence type="ECO:0000313" key="6">
    <source>
        <dbReference type="Proteomes" id="UP000265366"/>
    </source>
</evidence>
<evidence type="ECO:0000256" key="1">
    <source>
        <dbReference type="ARBA" id="ARBA00008857"/>
    </source>
</evidence>
<keyword evidence="4" id="KW-0233">DNA recombination</keyword>
<dbReference type="GO" id="GO:0006310">
    <property type="term" value="P:DNA recombination"/>
    <property type="evidence" value="ECO:0007669"/>
    <property type="project" value="UniProtKB-KW"/>
</dbReference>
<dbReference type="Gene3D" id="1.10.150.130">
    <property type="match status" value="1"/>
</dbReference>
<dbReference type="PANTHER" id="PTHR30349">
    <property type="entry name" value="PHAGE INTEGRASE-RELATED"/>
    <property type="match status" value="1"/>
</dbReference>
<accession>A0A3A1PA40</accession>
<sequence>MWQVRKRWPLDCAPILRGEFIRSTGETDKEKAADKLPLIAAEYRAKVNEAREAAKANPERVLTEAEAHRMAAEFFNTQLPSFLPQRRLEAIDHRQLLRSTKERLEAVQAMLGRGDFGPVLAASRTLLRQAGVSVDQDSPAVGYLQRMLMRAFVELHRAAVARLEGDAAYTPRDAELIAPPAAPEAPEGKTVAELVEAYERAKTPGWSDSSKRVFGPVARLLREEFGDRMVDSIAREEAREFVELLQSLPTGMGRRLALRGLTAREAVAKGKELGIAPITAKTVNDGYLVHVVAVFNWAVTERWITSHSFHKLRVADPVDDADRRDPFTSEQLKTIFTQAPWDRPWDSGRDQPGRFWVPLLCLFQGLRLSEATQRRVSDVEEGEIPVIHIRTQEGARLKTESSRGTLPVHPELIRLGFLSFVAERKAAGDELLFPEEGSGRALSEWFSGHVQSLQLEGRRLGIHSFRHGFEDRLREAGLPERTALALARRGEKGSSRGYGYGNSIQSKAEALQRVVYPGLNLEHLAGGITKLLL</sequence>
<evidence type="ECO:0000256" key="4">
    <source>
        <dbReference type="ARBA" id="ARBA00023172"/>
    </source>
</evidence>
<comment type="caution">
    <text evidence="5">The sequence shown here is derived from an EMBL/GenBank/DDBJ whole genome shotgun (WGS) entry which is preliminary data.</text>
</comment>
<dbReference type="Gene3D" id="1.10.443.10">
    <property type="entry name" value="Intergrase catalytic core"/>
    <property type="match status" value="1"/>
</dbReference>
<name>A0A3A1PA40_9SPHN</name>
<keyword evidence="2" id="KW-0229">DNA integration</keyword>
<keyword evidence="3" id="KW-0238">DNA-binding</keyword>
<dbReference type="InterPro" id="IPR010998">
    <property type="entry name" value="Integrase_recombinase_N"/>
</dbReference>
<comment type="similarity">
    <text evidence="1">Belongs to the 'phage' integrase family.</text>
</comment>
<dbReference type="SUPFAM" id="SSF56349">
    <property type="entry name" value="DNA breaking-rejoining enzymes"/>
    <property type="match status" value="1"/>
</dbReference>
<dbReference type="EMBL" id="QXFM01000059">
    <property type="protein sequence ID" value="RIV89588.1"/>
    <property type="molecule type" value="Genomic_DNA"/>
</dbReference>
<reference evidence="5 6" key="1">
    <citation type="submission" date="2018-08" db="EMBL/GenBank/DDBJ databases">
        <title>Erythrobacter zhengii sp.nov., a bacterium isolated from deep-sea sediment.</title>
        <authorList>
            <person name="Fang C."/>
            <person name="Wu Y.-H."/>
            <person name="Sun C."/>
            <person name="Wang H."/>
            <person name="Cheng H."/>
            <person name="Meng F.-X."/>
            <person name="Wang C.-S."/>
            <person name="Xu X.-W."/>
        </authorList>
    </citation>
    <scope>NUCLEOTIDE SEQUENCE [LARGE SCALE GENOMIC DNA]</scope>
    <source>
        <strain evidence="5 6">CCTCC AB 2015396</strain>
    </source>
</reference>
<dbReference type="OrthoDB" id="9784724at2"/>
<evidence type="ECO:0000313" key="5">
    <source>
        <dbReference type="EMBL" id="RIV89588.1"/>
    </source>
</evidence>
<dbReference type="InterPro" id="IPR013762">
    <property type="entry name" value="Integrase-like_cat_sf"/>
</dbReference>
<dbReference type="GO" id="GO:0015074">
    <property type="term" value="P:DNA integration"/>
    <property type="evidence" value="ECO:0007669"/>
    <property type="project" value="UniProtKB-KW"/>
</dbReference>
<dbReference type="GO" id="GO:0003677">
    <property type="term" value="F:DNA binding"/>
    <property type="evidence" value="ECO:0007669"/>
    <property type="project" value="UniProtKB-KW"/>
</dbReference>
<evidence type="ECO:0000256" key="2">
    <source>
        <dbReference type="ARBA" id="ARBA00022908"/>
    </source>
</evidence>
<keyword evidence="6" id="KW-1185">Reference proteome</keyword>
<proteinExistence type="inferred from homology"/>
<dbReference type="AlphaFoldDB" id="A0A3A1PA40"/>
<dbReference type="Proteomes" id="UP000265366">
    <property type="component" value="Unassembled WGS sequence"/>
</dbReference>
<dbReference type="InterPro" id="IPR050090">
    <property type="entry name" value="Tyrosine_recombinase_XerCD"/>
</dbReference>
<dbReference type="RefSeq" id="WP_119592154.1">
    <property type="nucleotide sequence ID" value="NZ_QXFM01000059.1"/>
</dbReference>